<sequence>MIAKCHYKISIRIVRIDQTIRKGGGGVATFVNVNWYRSGIDCLTLGYCSENLNKYSYIHITNISVTPNRTSAALSVFTDESTKFAVNSFNGSLSIVCGDFNSRDCSFLSSLGHQNVVDFPTRLDVHLDLVFINDMGIYVTCKRAQLSSPDQFYLKYMASLERVHCYIRQRKSNTGITQKKIS</sequence>
<organism evidence="1 2">
    <name type="scientific">Schistosoma haematobium</name>
    <name type="common">Blood fluke</name>
    <dbReference type="NCBI Taxonomy" id="6185"/>
    <lineage>
        <taxon>Eukaryota</taxon>
        <taxon>Metazoa</taxon>
        <taxon>Spiralia</taxon>
        <taxon>Lophotrochozoa</taxon>
        <taxon>Platyhelminthes</taxon>
        <taxon>Trematoda</taxon>
        <taxon>Digenea</taxon>
        <taxon>Strigeidida</taxon>
        <taxon>Schistosomatoidea</taxon>
        <taxon>Schistosomatidae</taxon>
        <taxon>Schistosoma</taxon>
    </lineage>
</organism>
<evidence type="ECO:0000313" key="2">
    <source>
        <dbReference type="Proteomes" id="UP000471633"/>
    </source>
</evidence>
<dbReference type="RefSeq" id="XP_051075109.1">
    <property type="nucleotide sequence ID" value="XM_051208489.1"/>
</dbReference>
<reference evidence="1" key="4">
    <citation type="journal article" date="2022" name="PLoS Pathog.">
        <title>Chromosome-level genome of Schistosoma haematobium underpins genome-wide explorations of molecular variation.</title>
        <authorList>
            <person name="Stroehlein A.J."/>
            <person name="Korhonen P.K."/>
            <person name="Lee V.V."/>
            <person name="Ralph S.A."/>
            <person name="Mentink-Kane M."/>
            <person name="You H."/>
            <person name="McManus D.P."/>
            <person name="Tchuente L.T."/>
            <person name="Stothard J.R."/>
            <person name="Kaur P."/>
            <person name="Dudchenko O."/>
            <person name="Aiden E.L."/>
            <person name="Yang B."/>
            <person name="Yang H."/>
            <person name="Emery A.M."/>
            <person name="Webster B.L."/>
            <person name="Brindley P.J."/>
            <person name="Rollinson D."/>
            <person name="Chang B.C.H."/>
            <person name="Gasser R.B."/>
            <person name="Young N.D."/>
        </authorList>
    </citation>
    <scope>NUCLEOTIDE SEQUENCE</scope>
</reference>
<name>A0A922LYZ6_SCHHA</name>
<dbReference type="GeneID" id="75576568"/>
<dbReference type="CTD" id="75576568"/>
<keyword evidence="2" id="KW-1185">Reference proteome</keyword>
<proteinExistence type="predicted"/>
<dbReference type="EMBL" id="AMPZ03000001">
    <property type="protein sequence ID" value="KAH9596394.1"/>
    <property type="molecule type" value="Genomic_DNA"/>
</dbReference>
<dbReference type="Proteomes" id="UP000471633">
    <property type="component" value="Unassembled WGS sequence"/>
</dbReference>
<dbReference type="KEGG" id="shx:MS3_00000919"/>
<protein>
    <recommendedName>
        <fullName evidence="3">Endonuclease/exonuclease/phosphatase domain-containing protein</fullName>
    </recommendedName>
</protein>
<reference evidence="1" key="2">
    <citation type="journal article" date="2019" name="Gigascience">
        <title>High-quality Schistosoma haematobium genome achieved by single-molecule and long-range sequencing.</title>
        <authorList>
            <person name="Stroehlein A.J."/>
            <person name="Korhonen P.K."/>
            <person name="Chong T.M."/>
            <person name="Lim Y.L."/>
            <person name="Chan K.G."/>
            <person name="Webster B."/>
            <person name="Rollinson D."/>
            <person name="Brindley P.J."/>
            <person name="Gasser R.B."/>
            <person name="Young N.D."/>
        </authorList>
    </citation>
    <scope>NUCLEOTIDE SEQUENCE</scope>
</reference>
<comment type="caution">
    <text evidence="1">The sequence shown here is derived from an EMBL/GenBank/DDBJ whole genome shotgun (WGS) entry which is preliminary data.</text>
</comment>
<accession>A0A922LYZ6</accession>
<reference evidence="1" key="3">
    <citation type="submission" date="2021-06" db="EMBL/GenBank/DDBJ databases">
        <title>Chromosome-level genome assembly for S. haematobium.</title>
        <authorList>
            <person name="Stroehlein A.J."/>
        </authorList>
    </citation>
    <scope>NUCLEOTIDE SEQUENCE</scope>
</reference>
<evidence type="ECO:0000313" key="1">
    <source>
        <dbReference type="EMBL" id="KAH9596394.1"/>
    </source>
</evidence>
<gene>
    <name evidence="1" type="ORF">MS3_00000919</name>
</gene>
<dbReference type="AlphaFoldDB" id="A0A922LYZ6"/>
<evidence type="ECO:0008006" key="3">
    <source>
        <dbReference type="Google" id="ProtNLM"/>
    </source>
</evidence>
<reference evidence="1" key="1">
    <citation type="journal article" date="2012" name="Nat. Genet.">
        <title>Whole-genome sequence of Schistosoma haematobium.</title>
        <authorList>
            <person name="Young N.D."/>
            <person name="Jex A.R."/>
            <person name="Li B."/>
            <person name="Liu S."/>
            <person name="Yang L."/>
            <person name="Xiong Z."/>
            <person name="Li Y."/>
            <person name="Cantacessi C."/>
            <person name="Hall R.S."/>
            <person name="Xu X."/>
            <person name="Chen F."/>
            <person name="Wu X."/>
            <person name="Zerlotini A."/>
            <person name="Oliveira G."/>
            <person name="Hofmann A."/>
            <person name="Zhang G."/>
            <person name="Fang X."/>
            <person name="Kang Y."/>
            <person name="Campbell B.E."/>
            <person name="Loukas A."/>
            <person name="Ranganathan S."/>
            <person name="Rollinson D."/>
            <person name="Rinaldi G."/>
            <person name="Brindley P.J."/>
            <person name="Yang H."/>
            <person name="Wang J."/>
            <person name="Wang J."/>
            <person name="Gasser R.B."/>
        </authorList>
    </citation>
    <scope>NUCLEOTIDE SEQUENCE</scope>
</reference>